<comment type="caution">
    <text evidence="1">The sequence shown here is derived from an EMBL/GenBank/DDBJ whole genome shotgun (WGS) entry which is preliminary data.</text>
</comment>
<dbReference type="EMBL" id="JAAKZG010000005">
    <property type="protein sequence ID" value="NGN42372.1"/>
    <property type="molecule type" value="Genomic_DNA"/>
</dbReference>
<reference evidence="1 2" key="1">
    <citation type="submission" date="2020-02" db="EMBL/GenBank/DDBJ databases">
        <title>Genome sequence of the type strain CGMCC 1.15528 of Mesorhizobium zhangyense.</title>
        <authorList>
            <person name="Gao J."/>
            <person name="Sun J."/>
        </authorList>
    </citation>
    <scope>NUCLEOTIDE SEQUENCE [LARGE SCALE GENOMIC DNA]</scope>
    <source>
        <strain evidence="1 2">CGMCC 1.15528</strain>
    </source>
</reference>
<dbReference type="AlphaFoldDB" id="A0A7C9VD83"/>
<name>A0A7C9VD83_9HYPH</name>
<organism evidence="1 2">
    <name type="scientific">Mesorhizobium zhangyense</name>
    <dbReference type="NCBI Taxonomy" id="1776730"/>
    <lineage>
        <taxon>Bacteria</taxon>
        <taxon>Pseudomonadati</taxon>
        <taxon>Pseudomonadota</taxon>
        <taxon>Alphaproteobacteria</taxon>
        <taxon>Hyphomicrobiales</taxon>
        <taxon>Phyllobacteriaceae</taxon>
        <taxon>Mesorhizobium</taxon>
    </lineage>
</organism>
<gene>
    <name evidence="1" type="ORF">G6N74_14985</name>
</gene>
<sequence>MPNPKPIATAPRNGSKVRVFWKDADGQENESIAQYRSAEMLKALGGEGDETDVGWWAFTDSSTQKKINPHSWASATDDEEE</sequence>
<dbReference type="RefSeq" id="WP_165118644.1">
    <property type="nucleotide sequence ID" value="NZ_JAAKZG010000005.1"/>
</dbReference>
<protein>
    <submittedName>
        <fullName evidence="1">Uncharacterized protein</fullName>
    </submittedName>
</protein>
<keyword evidence="2" id="KW-1185">Reference proteome</keyword>
<proteinExistence type="predicted"/>
<evidence type="ECO:0000313" key="1">
    <source>
        <dbReference type="EMBL" id="NGN42372.1"/>
    </source>
</evidence>
<dbReference type="Proteomes" id="UP000481252">
    <property type="component" value="Unassembled WGS sequence"/>
</dbReference>
<evidence type="ECO:0000313" key="2">
    <source>
        <dbReference type="Proteomes" id="UP000481252"/>
    </source>
</evidence>
<accession>A0A7C9VD83</accession>